<keyword evidence="1" id="KW-0732">Signal</keyword>
<name>A0A364NVC0_9PROT</name>
<dbReference type="CDD" id="cd14727">
    <property type="entry name" value="ChanN-like"/>
    <property type="match status" value="1"/>
</dbReference>
<sequence>MTITQAHPIDQPTRTLVRFIASALLCLFPLALAAAEPPPAPGLTSASPLAGRIWLPKERRMVSAEELAAKALSAGIVALGESHDNPDHHALQAWVVRRLVAAGRRPVAAFEMVDTDRQGDLDANSGDLAVLGTALDWEKRGWPDWSLYRPIAEAILGGGGGLVAANLPLATTRDIAKGKDSADTRARYGLDEAPSAAVQAAMAKEIRDGHCNLLPEDSVAPMVRVQRARDAALAEAVAMQATRPEVGPVVLIAGSGHVRSDRGAPARLRDMVPSIRILAVAFLEVDDTETDAAAASRFDGQAAPFDAVWFTGKAAREEPCAQMEKHLRKK</sequence>
<dbReference type="Pfam" id="PF04187">
    <property type="entry name" value="Cofac_haem_bdg"/>
    <property type="match status" value="1"/>
</dbReference>
<dbReference type="EMBL" id="PGTO01000016">
    <property type="protein sequence ID" value="RAU20845.1"/>
    <property type="molecule type" value="Genomic_DNA"/>
</dbReference>
<accession>A0A364NVC0</accession>
<keyword evidence="4" id="KW-1185">Reference proteome</keyword>
<evidence type="ECO:0000256" key="1">
    <source>
        <dbReference type="SAM" id="SignalP"/>
    </source>
</evidence>
<evidence type="ECO:0000313" key="4">
    <source>
        <dbReference type="Proteomes" id="UP000251075"/>
    </source>
</evidence>
<proteinExistence type="predicted"/>
<organism evidence="3 4">
    <name type="scientific">Paramagnetospirillum kuznetsovii</name>
    <dbReference type="NCBI Taxonomy" id="2053833"/>
    <lineage>
        <taxon>Bacteria</taxon>
        <taxon>Pseudomonadati</taxon>
        <taxon>Pseudomonadota</taxon>
        <taxon>Alphaproteobacteria</taxon>
        <taxon>Rhodospirillales</taxon>
        <taxon>Magnetospirillaceae</taxon>
        <taxon>Paramagnetospirillum</taxon>
    </lineage>
</organism>
<feature type="domain" description="Haem-binding uptake Tiki superfamily ChaN" evidence="2">
    <location>
        <begin position="68"/>
        <end position="268"/>
    </location>
</feature>
<protein>
    <recommendedName>
        <fullName evidence="2">Haem-binding uptake Tiki superfamily ChaN domain-containing protein</fullName>
    </recommendedName>
</protein>
<feature type="signal peptide" evidence="1">
    <location>
        <begin position="1"/>
        <end position="33"/>
    </location>
</feature>
<dbReference type="Gene3D" id="3.40.50.11550">
    <property type="match status" value="1"/>
</dbReference>
<feature type="chain" id="PRO_5016768790" description="Haem-binding uptake Tiki superfamily ChaN domain-containing protein" evidence="1">
    <location>
        <begin position="34"/>
        <end position="330"/>
    </location>
</feature>
<dbReference type="SUPFAM" id="SSF159501">
    <property type="entry name" value="EreA/ChaN-like"/>
    <property type="match status" value="1"/>
</dbReference>
<evidence type="ECO:0000259" key="2">
    <source>
        <dbReference type="Pfam" id="PF04187"/>
    </source>
</evidence>
<reference evidence="3 4" key="1">
    <citation type="submission" date="2017-11" db="EMBL/GenBank/DDBJ databases">
        <title>Draft genome sequence of magnetotactic bacterium Magnetospirillum kuznetsovii LBB-42.</title>
        <authorList>
            <person name="Grouzdev D.S."/>
            <person name="Rysina M.S."/>
            <person name="Baslerov R.V."/>
            <person name="Koziaeva V."/>
        </authorList>
    </citation>
    <scope>NUCLEOTIDE SEQUENCE [LARGE SCALE GENOMIC DNA]</scope>
    <source>
        <strain evidence="3 4">LBB-42</strain>
    </source>
</reference>
<evidence type="ECO:0000313" key="3">
    <source>
        <dbReference type="EMBL" id="RAU20845.1"/>
    </source>
</evidence>
<dbReference type="RefSeq" id="WP_112146661.1">
    <property type="nucleotide sequence ID" value="NZ_PGTO01000016.1"/>
</dbReference>
<dbReference type="Proteomes" id="UP000251075">
    <property type="component" value="Unassembled WGS sequence"/>
</dbReference>
<dbReference type="InterPro" id="IPR007314">
    <property type="entry name" value="Cofac_haem-bd_dom"/>
</dbReference>
<dbReference type="AlphaFoldDB" id="A0A364NVC0"/>
<dbReference type="OrthoDB" id="9795827at2"/>
<comment type="caution">
    <text evidence="3">The sequence shown here is derived from an EMBL/GenBank/DDBJ whole genome shotgun (WGS) entry which is preliminary data.</text>
</comment>
<gene>
    <name evidence="3" type="ORF">CU669_16370</name>
</gene>